<protein>
    <submittedName>
        <fullName evidence="1">Uncharacterized protein</fullName>
    </submittedName>
</protein>
<name>A0ACC0END1_9BASI</name>
<dbReference type="Proteomes" id="UP001060170">
    <property type="component" value="Chromosome 4"/>
</dbReference>
<reference evidence="2" key="1">
    <citation type="journal article" date="2018" name="BMC Genomics">
        <title>Genomic insights into host adaptation between the wheat stripe rust pathogen (Puccinia striiformis f. sp. tritici) and the barley stripe rust pathogen (Puccinia striiformis f. sp. hordei).</title>
        <authorList>
            <person name="Xia C."/>
            <person name="Wang M."/>
            <person name="Yin C."/>
            <person name="Cornejo O.E."/>
            <person name="Hulbert S.H."/>
            <person name="Chen X."/>
        </authorList>
    </citation>
    <scope>NUCLEOTIDE SEQUENCE [LARGE SCALE GENOMIC DNA]</scope>
    <source>
        <strain evidence="2">93-210</strain>
    </source>
</reference>
<organism evidence="1 2">
    <name type="scientific">Puccinia striiformis f. sp. tritici</name>
    <dbReference type="NCBI Taxonomy" id="168172"/>
    <lineage>
        <taxon>Eukaryota</taxon>
        <taxon>Fungi</taxon>
        <taxon>Dikarya</taxon>
        <taxon>Basidiomycota</taxon>
        <taxon>Pucciniomycotina</taxon>
        <taxon>Pucciniomycetes</taxon>
        <taxon>Pucciniales</taxon>
        <taxon>Pucciniaceae</taxon>
        <taxon>Puccinia</taxon>
    </lineage>
</organism>
<reference evidence="2" key="2">
    <citation type="journal article" date="2018" name="Mol. Plant Microbe Interact.">
        <title>Genome sequence resources for the wheat stripe rust pathogen (Puccinia striiformis f. sp. tritici) and the barley stripe rust pathogen (Puccinia striiformis f. sp. hordei).</title>
        <authorList>
            <person name="Xia C."/>
            <person name="Wang M."/>
            <person name="Yin C."/>
            <person name="Cornejo O.E."/>
            <person name="Hulbert S.H."/>
            <person name="Chen X."/>
        </authorList>
    </citation>
    <scope>NUCLEOTIDE SEQUENCE [LARGE SCALE GENOMIC DNA]</scope>
    <source>
        <strain evidence="2">93-210</strain>
    </source>
</reference>
<accession>A0ACC0END1</accession>
<evidence type="ECO:0000313" key="1">
    <source>
        <dbReference type="EMBL" id="KAI7956605.1"/>
    </source>
</evidence>
<proteinExistence type="predicted"/>
<keyword evidence="2" id="KW-1185">Reference proteome</keyword>
<dbReference type="EMBL" id="CM045868">
    <property type="protein sequence ID" value="KAI7956605.1"/>
    <property type="molecule type" value="Genomic_DNA"/>
</dbReference>
<comment type="caution">
    <text evidence="1">The sequence shown here is derived from an EMBL/GenBank/DDBJ whole genome shotgun (WGS) entry which is preliminary data.</text>
</comment>
<sequence length="230" mass="25298">MSTPTRSMTEPCTEEACLSTSYRGSIHAAINWVFSGYEELLKTGEPNDISNYIGERLIKADRQSTVDFINAALLKKLFVHINNKTEASGQGAQNQVASESIFPGSTYELRVGTPIMLTETLGYNWEGAKGKRFVISRVNDGWLRARMIIDGKLGEEIRIERGPLPPGHHLTLPSEALIVESLGRGGTVGYPIRVAFAVGLDDGLEERTPLVGLIRCGIYENELKVSFQGR</sequence>
<gene>
    <name evidence="1" type="ORF">MJO28_003700</name>
</gene>
<reference evidence="1 2" key="3">
    <citation type="journal article" date="2022" name="Microbiol. Spectr.">
        <title>Folding features and dynamics of 3D genome architecture in plant fungal pathogens.</title>
        <authorList>
            <person name="Xia C."/>
        </authorList>
    </citation>
    <scope>NUCLEOTIDE SEQUENCE [LARGE SCALE GENOMIC DNA]</scope>
    <source>
        <strain evidence="1 2">93-210</strain>
    </source>
</reference>
<evidence type="ECO:0000313" key="2">
    <source>
        <dbReference type="Proteomes" id="UP001060170"/>
    </source>
</evidence>